<evidence type="ECO:0000256" key="4">
    <source>
        <dbReference type="ARBA" id="ARBA00023239"/>
    </source>
</evidence>
<dbReference type="PANTHER" id="PTHR33337">
    <property type="entry name" value="GFA DOMAIN-CONTAINING PROTEIN"/>
    <property type="match status" value="1"/>
</dbReference>
<evidence type="ECO:0000313" key="6">
    <source>
        <dbReference type="EMBL" id="KNC79632.1"/>
    </source>
</evidence>
<sequence>MELEGFCYCERIRFRIELKSDTEVVPLYCHCESCRRAHAAPLYQIVYIPPDCFVVTEGQDLLSSFLKNVRCERFFCTNCGSRIYNQLHGFVEGSKTNGKLGIFPALLNEDIQHKLPKLFQPNVHLYSNEAVIDMETLNDNIRRHTD</sequence>
<dbReference type="PANTHER" id="PTHR33337:SF40">
    <property type="entry name" value="CENP-V_GFA DOMAIN-CONTAINING PROTEIN-RELATED"/>
    <property type="match status" value="1"/>
</dbReference>
<dbReference type="Proteomes" id="UP000054560">
    <property type="component" value="Unassembled WGS sequence"/>
</dbReference>
<dbReference type="RefSeq" id="XP_014153534.1">
    <property type="nucleotide sequence ID" value="XM_014298059.1"/>
</dbReference>
<evidence type="ECO:0000259" key="5">
    <source>
        <dbReference type="PROSITE" id="PS51891"/>
    </source>
</evidence>
<keyword evidence="3" id="KW-0862">Zinc</keyword>
<dbReference type="GO" id="GO:0016846">
    <property type="term" value="F:carbon-sulfur lyase activity"/>
    <property type="evidence" value="ECO:0007669"/>
    <property type="project" value="InterPro"/>
</dbReference>
<dbReference type="InterPro" id="IPR011057">
    <property type="entry name" value="Mss4-like_sf"/>
</dbReference>
<evidence type="ECO:0000256" key="2">
    <source>
        <dbReference type="ARBA" id="ARBA00022723"/>
    </source>
</evidence>
<dbReference type="SUPFAM" id="SSF51316">
    <property type="entry name" value="Mss4-like"/>
    <property type="match status" value="1"/>
</dbReference>
<evidence type="ECO:0000256" key="1">
    <source>
        <dbReference type="ARBA" id="ARBA00005495"/>
    </source>
</evidence>
<comment type="similarity">
    <text evidence="1">Belongs to the Gfa family.</text>
</comment>
<dbReference type="OrthoDB" id="9985472at2759"/>
<keyword evidence="4" id="KW-0456">Lyase</keyword>
<feature type="domain" description="CENP-V/GFA" evidence="5">
    <location>
        <begin position="3"/>
        <end position="127"/>
    </location>
</feature>
<keyword evidence="2" id="KW-0479">Metal-binding</keyword>
<dbReference type="EMBL" id="KQ242270">
    <property type="protein sequence ID" value="KNC79632.1"/>
    <property type="molecule type" value="Genomic_DNA"/>
</dbReference>
<evidence type="ECO:0000313" key="7">
    <source>
        <dbReference type="Proteomes" id="UP000054560"/>
    </source>
</evidence>
<dbReference type="Pfam" id="PF04828">
    <property type="entry name" value="GFA"/>
    <property type="match status" value="1"/>
</dbReference>
<keyword evidence="7" id="KW-1185">Reference proteome</keyword>
<organism evidence="6 7">
    <name type="scientific">Sphaeroforma arctica JP610</name>
    <dbReference type="NCBI Taxonomy" id="667725"/>
    <lineage>
        <taxon>Eukaryota</taxon>
        <taxon>Ichthyosporea</taxon>
        <taxon>Ichthyophonida</taxon>
        <taxon>Sphaeroforma</taxon>
    </lineage>
</organism>
<dbReference type="InterPro" id="IPR006913">
    <property type="entry name" value="CENP-V/GFA"/>
</dbReference>
<name>A0A0L0FS63_9EUKA</name>
<dbReference type="PROSITE" id="PS51891">
    <property type="entry name" value="CENP_V_GFA"/>
    <property type="match status" value="1"/>
</dbReference>
<proteinExistence type="inferred from homology"/>
<gene>
    <name evidence="6" type="ORF">SARC_07983</name>
</gene>
<protein>
    <recommendedName>
        <fullName evidence="5">CENP-V/GFA domain-containing protein</fullName>
    </recommendedName>
</protein>
<dbReference type="Gene3D" id="3.90.1590.10">
    <property type="entry name" value="glutathione-dependent formaldehyde- activating enzyme (gfa)"/>
    <property type="match status" value="1"/>
</dbReference>
<accession>A0A0L0FS63</accession>
<reference evidence="6 7" key="1">
    <citation type="submission" date="2011-02" db="EMBL/GenBank/DDBJ databases">
        <title>The Genome Sequence of Sphaeroforma arctica JP610.</title>
        <authorList>
            <consortium name="The Broad Institute Genome Sequencing Platform"/>
            <person name="Russ C."/>
            <person name="Cuomo C."/>
            <person name="Young S.K."/>
            <person name="Zeng Q."/>
            <person name="Gargeya S."/>
            <person name="Alvarado L."/>
            <person name="Berlin A."/>
            <person name="Chapman S.B."/>
            <person name="Chen Z."/>
            <person name="Freedman E."/>
            <person name="Gellesch M."/>
            <person name="Goldberg J."/>
            <person name="Griggs A."/>
            <person name="Gujja S."/>
            <person name="Heilman E."/>
            <person name="Heiman D."/>
            <person name="Howarth C."/>
            <person name="Mehta T."/>
            <person name="Neiman D."/>
            <person name="Pearson M."/>
            <person name="Roberts A."/>
            <person name="Saif S."/>
            <person name="Shea T."/>
            <person name="Shenoy N."/>
            <person name="Sisk P."/>
            <person name="Stolte C."/>
            <person name="Sykes S."/>
            <person name="White J."/>
            <person name="Yandava C."/>
            <person name="Burger G."/>
            <person name="Gray M.W."/>
            <person name="Holland P.W.H."/>
            <person name="King N."/>
            <person name="Lang F.B.F."/>
            <person name="Roger A.J."/>
            <person name="Ruiz-Trillo I."/>
            <person name="Haas B."/>
            <person name="Nusbaum C."/>
            <person name="Birren B."/>
        </authorList>
    </citation>
    <scope>NUCLEOTIDE SEQUENCE [LARGE SCALE GENOMIC DNA]</scope>
    <source>
        <strain evidence="6 7">JP610</strain>
    </source>
</reference>
<dbReference type="GeneID" id="25908487"/>
<dbReference type="GO" id="GO:0046872">
    <property type="term" value="F:metal ion binding"/>
    <property type="evidence" value="ECO:0007669"/>
    <property type="project" value="UniProtKB-KW"/>
</dbReference>
<dbReference type="AlphaFoldDB" id="A0A0L0FS63"/>
<evidence type="ECO:0000256" key="3">
    <source>
        <dbReference type="ARBA" id="ARBA00022833"/>
    </source>
</evidence>